<evidence type="ECO:0000313" key="1">
    <source>
        <dbReference type="EMBL" id="MFC5583359.1"/>
    </source>
</evidence>
<dbReference type="RefSeq" id="WP_377330301.1">
    <property type="nucleotide sequence ID" value="NZ_JBHSNG010000047.1"/>
</dbReference>
<comment type="caution">
    <text evidence="1">The sequence shown here is derived from an EMBL/GenBank/DDBJ whole genome shotgun (WGS) entry which is preliminary data.</text>
</comment>
<dbReference type="Proteomes" id="UP001596111">
    <property type="component" value="Unassembled WGS sequence"/>
</dbReference>
<dbReference type="InterPro" id="IPR027417">
    <property type="entry name" value="P-loop_NTPase"/>
</dbReference>
<organism evidence="1 2">
    <name type="scientific">Rhodanobacter terrae</name>
    <dbReference type="NCBI Taxonomy" id="418647"/>
    <lineage>
        <taxon>Bacteria</taxon>
        <taxon>Pseudomonadati</taxon>
        <taxon>Pseudomonadota</taxon>
        <taxon>Gammaproteobacteria</taxon>
        <taxon>Lysobacterales</taxon>
        <taxon>Rhodanobacteraceae</taxon>
        <taxon>Rhodanobacter</taxon>
    </lineage>
</organism>
<protein>
    <recommendedName>
        <fullName evidence="3">UvrD-like helicase C-terminal domain-containing protein</fullName>
    </recommendedName>
</protein>
<dbReference type="EMBL" id="JBHSNG010000047">
    <property type="protein sequence ID" value="MFC5583359.1"/>
    <property type="molecule type" value="Genomic_DNA"/>
</dbReference>
<proteinExistence type="predicted"/>
<gene>
    <name evidence="1" type="ORF">ACFPPB_19790</name>
</gene>
<evidence type="ECO:0008006" key="3">
    <source>
        <dbReference type="Google" id="ProtNLM"/>
    </source>
</evidence>
<sequence>MAPFSQELEPPQIPGRFIVTNANEEDLTHSIFYTAVTRAREHLRIFWTPETQRKVLANLRRTVNSKDVLLLASRRGFIPVR</sequence>
<dbReference type="Gene3D" id="3.40.50.300">
    <property type="entry name" value="P-loop containing nucleotide triphosphate hydrolases"/>
    <property type="match status" value="1"/>
</dbReference>
<accession>A0ABW0T388</accession>
<evidence type="ECO:0000313" key="2">
    <source>
        <dbReference type="Proteomes" id="UP001596111"/>
    </source>
</evidence>
<reference evidence="2" key="1">
    <citation type="journal article" date="2019" name="Int. J. Syst. Evol. Microbiol.">
        <title>The Global Catalogue of Microorganisms (GCM) 10K type strain sequencing project: providing services to taxonomists for standard genome sequencing and annotation.</title>
        <authorList>
            <consortium name="The Broad Institute Genomics Platform"/>
            <consortium name="The Broad Institute Genome Sequencing Center for Infectious Disease"/>
            <person name="Wu L."/>
            <person name="Ma J."/>
        </authorList>
    </citation>
    <scope>NUCLEOTIDE SEQUENCE [LARGE SCALE GENOMIC DNA]</scope>
    <source>
        <strain evidence="2">CGMCC 1.13587</strain>
    </source>
</reference>
<name>A0ABW0T388_9GAMM</name>
<keyword evidence="2" id="KW-1185">Reference proteome</keyword>